<sequence>MLALRKWFYKPKKNDCQLLAQFYFADEELNGVSHELDSFDGRQDPDRCTVLVNQLRICQDKVLGIIEQLMTEAVSESRASRDFRAKFPDDVLQDSLAGQLWFGAECLAAGSTIMNREIESAALRPLARCLTRSLDCLRAVLRDQSYKNLNSYPQKVKEALKKFDHVFAEFELSYVSAMVPVKSSQEYDTMQDVIVLFCETINRAMNRNLFTQDQIDDYDPGLMFTIPRLAIVSGLVTFSDGPLNMAKPASQISELFRPFQNLLIKISELLQTLSEEELHLLERALCSSKESWEDIERELDQLSFRDRHSQSRDGHYHDEAACRLSPCSSCVTDCDTMCSSMLSLTPEDSRMMSVRRKASDSSHRCSVDDAIDIPGAVNTESSGEFRAVRIRKCSRNSLGVMSPKMSPDSLDGFAGGETCKCIKRRRNSSQPSDAGLEDSGQFHDGCLSSRSVDSSPRLTKRTSRNCGISPRERAASDNSSFSPSRREGFSENNPRVLKRNDSGLGSAPNGDLMELYLQELQTSYPLSDIASPSASPSHGSIANSKEELSESNENNMVIVEMQHSELIVLTSKENNPLKSAHQSNSSRIAMDFNTSFPMFGKGKPSTELNTTGTVGNSTQRIPGEPMVPTPQMPAVMSRHSDSSISVDPSAQTTADPSIQTHVTVRPSRSEPSFRLPLFGGSHPQTPHSHSGDTLPSALNRVTGSRGIVRPQVMSGSDGEESSDLSSSPSSSSSCCSSCCSSGHGFDDGDRDTDYKWESDDSSDTNSLISENNDEQEIKMAIQAAELAARQKVRSQFRSSSDLVHRLFVCIAGVADQLQTNFASDLRSILKTVFEVTSCNPMAADDSVFTSPTPSTSTSNPDPEQCAAPPSTASNSVASVRPDRGGSSSGSHRSGRAAEGSRQGAGSEGRERHRHRSNSSHRSRRSNYDDPPLWMPDETSDECLACRSSFTVLRRKHHCRNCGQIFCARCSANSVPLPRYGQTKPVRVCNRCYMYHVTPFQH</sequence>
<keyword evidence="9 15" id="KW-0863">Zinc-finger</keyword>
<evidence type="ECO:0000256" key="2">
    <source>
        <dbReference type="ARBA" id="ARBA00004514"/>
    </source>
</evidence>
<dbReference type="Pfam" id="PF01363">
    <property type="entry name" value="FYVE"/>
    <property type="match status" value="1"/>
</dbReference>
<feature type="compositionally biased region" description="Polar residues" evidence="16">
    <location>
        <begin position="682"/>
        <end position="693"/>
    </location>
</feature>
<dbReference type="GO" id="GO:0042059">
    <property type="term" value="P:negative regulation of epidermal growth factor receptor signaling pathway"/>
    <property type="evidence" value="ECO:0000318"/>
    <property type="project" value="GO_Central"/>
</dbReference>
<keyword evidence="11" id="KW-0832">Ubl conjugation</keyword>
<dbReference type="GO" id="GO:0008270">
    <property type="term" value="F:zinc ion binding"/>
    <property type="evidence" value="ECO:0007669"/>
    <property type="project" value="UniProtKB-KW"/>
</dbReference>
<dbReference type="PROSITE" id="PS50178">
    <property type="entry name" value="ZF_FYVE"/>
    <property type="match status" value="1"/>
</dbReference>
<accession>A0A7M7REX6</accession>
<dbReference type="FunFam" id="3.30.40.10:FF:000092">
    <property type="entry name" value="Lateral signaling target protein 2 homolog"/>
    <property type="match status" value="1"/>
</dbReference>
<evidence type="ECO:0000256" key="6">
    <source>
        <dbReference type="ARBA" id="ARBA00022499"/>
    </source>
</evidence>
<dbReference type="EnsemblMetazoa" id="XM_780423">
    <property type="protein sequence ID" value="XP_785516"/>
    <property type="gene ID" value="LOC580360"/>
</dbReference>
<dbReference type="InterPro" id="IPR051118">
    <property type="entry name" value="LST-2"/>
</dbReference>
<dbReference type="SMART" id="SM00064">
    <property type="entry name" value="FYVE"/>
    <property type="match status" value="1"/>
</dbReference>
<evidence type="ECO:0000256" key="10">
    <source>
        <dbReference type="ARBA" id="ARBA00022833"/>
    </source>
</evidence>
<keyword evidence="6" id="KW-1017">Isopeptide bond</keyword>
<feature type="compositionally biased region" description="Polar residues" evidence="16">
    <location>
        <begin position="642"/>
        <end position="662"/>
    </location>
</feature>
<feature type="compositionally biased region" description="Low complexity" evidence="16">
    <location>
        <begin position="723"/>
        <end position="734"/>
    </location>
</feature>
<evidence type="ECO:0000256" key="15">
    <source>
        <dbReference type="PROSITE-ProRule" id="PRU00091"/>
    </source>
</evidence>
<feature type="domain" description="FYVE-type" evidence="17">
    <location>
        <begin position="936"/>
        <end position="996"/>
    </location>
</feature>
<evidence type="ECO:0000256" key="13">
    <source>
        <dbReference type="ARBA" id="ARBA00059106"/>
    </source>
</evidence>
<dbReference type="CDD" id="cd15731">
    <property type="entry name" value="FYVE_LST2"/>
    <property type="match status" value="1"/>
</dbReference>
<dbReference type="GO" id="GO:0031901">
    <property type="term" value="C:early endosome membrane"/>
    <property type="evidence" value="ECO:0000318"/>
    <property type="project" value="GO_Central"/>
</dbReference>
<dbReference type="InParanoid" id="A0A7M7REX6"/>
<dbReference type="PANTHER" id="PTHR46465">
    <property type="entry name" value="LATERAL SIGNALING TARGET PROTEIN 2 HOMOLOG"/>
    <property type="match status" value="1"/>
</dbReference>
<evidence type="ECO:0000256" key="4">
    <source>
        <dbReference type="ARBA" id="ARBA00019870"/>
    </source>
</evidence>
<evidence type="ECO:0000256" key="12">
    <source>
        <dbReference type="ARBA" id="ARBA00023136"/>
    </source>
</evidence>
<dbReference type="FunCoup" id="A0A7M7REX6">
    <property type="interactions" value="726"/>
</dbReference>
<evidence type="ECO:0000313" key="19">
    <source>
        <dbReference type="Proteomes" id="UP000007110"/>
    </source>
</evidence>
<dbReference type="PANTHER" id="PTHR46465:SF2">
    <property type="entry name" value="LATERAL SIGNALING TARGET PROTEIN 2 HOMOLOG"/>
    <property type="match status" value="1"/>
</dbReference>
<feature type="region of interest" description="Disordered" evidence="16">
    <location>
        <begin position="633"/>
        <end position="734"/>
    </location>
</feature>
<feature type="region of interest" description="Disordered" evidence="16">
    <location>
        <begin position="842"/>
        <end position="932"/>
    </location>
</feature>
<dbReference type="InterPro" id="IPR013083">
    <property type="entry name" value="Znf_RING/FYVE/PHD"/>
</dbReference>
<evidence type="ECO:0000256" key="3">
    <source>
        <dbReference type="ARBA" id="ARBA00008755"/>
    </source>
</evidence>
<reference evidence="19" key="1">
    <citation type="submission" date="2015-02" db="EMBL/GenBank/DDBJ databases">
        <title>Genome sequencing for Strongylocentrotus purpuratus.</title>
        <authorList>
            <person name="Murali S."/>
            <person name="Liu Y."/>
            <person name="Vee V."/>
            <person name="English A."/>
            <person name="Wang M."/>
            <person name="Skinner E."/>
            <person name="Han Y."/>
            <person name="Muzny D.M."/>
            <person name="Worley K.C."/>
            <person name="Gibbs R.A."/>
        </authorList>
    </citation>
    <scope>NUCLEOTIDE SEQUENCE</scope>
</reference>
<feature type="compositionally biased region" description="Basic and acidic residues" evidence="16">
    <location>
        <begin position="749"/>
        <end position="758"/>
    </location>
</feature>
<dbReference type="OrthoDB" id="20035at2759"/>
<evidence type="ECO:0000256" key="1">
    <source>
        <dbReference type="ARBA" id="ARBA00004146"/>
    </source>
</evidence>
<comment type="similarity">
    <text evidence="3">Belongs to the lst-2 family.</text>
</comment>
<dbReference type="OMA" id="INPFSPC"/>
<evidence type="ECO:0000256" key="9">
    <source>
        <dbReference type="ARBA" id="ARBA00022771"/>
    </source>
</evidence>
<dbReference type="RefSeq" id="XP_785516.4">
    <property type="nucleotide sequence ID" value="XM_780423.5"/>
</dbReference>
<evidence type="ECO:0000256" key="7">
    <source>
        <dbReference type="ARBA" id="ARBA00022723"/>
    </source>
</evidence>
<evidence type="ECO:0000256" key="16">
    <source>
        <dbReference type="SAM" id="MobiDB-lite"/>
    </source>
</evidence>
<feature type="region of interest" description="Disordered" evidence="16">
    <location>
        <begin position="427"/>
        <end position="510"/>
    </location>
</feature>
<reference evidence="18" key="2">
    <citation type="submission" date="2021-01" db="UniProtKB">
        <authorList>
            <consortium name="EnsemblMetazoa"/>
        </authorList>
    </citation>
    <scope>IDENTIFICATION</scope>
</reference>
<feature type="compositionally biased region" description="Low complexity" evidence="16">
    <location>
        <begin position="884"/>
        <end position="901"/>
    </location>
</feature>
<keyword evidence="5" id="KW-0963">Cytoplasm</keyword>
<dbReference type="InterPro" id="IPR017455">
    <property type="entry name" value="Znf_FYVE-rel"/>
</dbReference>
<feature type="compositionally biased region" description="Polar residues" evidence="16">
    <location>
        <begin position="527"/>
        <end position="542"/>
    </location>
</feature>
<keyword evidence="19" id="KW-1185">Reference proteome</keyword>
<evidence type="ECO:0000259" key="17">
    <source>
        <dbReference type="PROSITE" id="PS50178"/>
    </source>
</evidence>
<proteinExistence type="inferred from homology"/>
<evidence type="ECO:0000313" key="18">
    <source>
        <dbReference type="EnsemblMetazoa" id="XP_785516"/>
    </source>
</evidence>
<feature type="compositionally biased region" description="Low complexity" evidence="16">
    <location>
        <begin position="849"/>
        <end position="862"/>
    </location>
</feature>
<dbReference type="InterPro" id="IPR043269">
    <property type="entry name" value="FYVE_LST2"/>
</dbReference>
<keyword evidence="7" id="KW-0479">Metal-binding</keyword>
<organism evidence="18 19">
    <name type="scientific">Strongylocentrotus purpuratus</name>
    <name type="common">Purple sea urchin</name>
    <dbReference type="NCBI Taxonomy" id="7668"/>
    <lineage>
        <taxon>Eukaryota</taxon>
        <taxon>Metazoa</taxon>
        <taxon>Echinodermata</taxon>
        <taxon>Eleutherozoa</taxon>
        <taxon>Echinozoa</taxon>
        <taxon>Echinoidea</taxon>
        <taxon>Euechinoidea</taxon>
        <taxon>Echinacea</taxon>
        <taxon>Camarodonta</taxon>
        <taxon>Echinidea</taxon>
        <taxon>Strongylocentrotidae</taxon>
        <taxon>Strongylocentrotus</taxon>
    </lineage>
</organism>
<keyword evidence="10" id="KW-0862">Zinc</keyword>
<evidence type="ECO:0000256" key="8">
    <source>
        <dbReference type="ARBA" id="ARBA00022753"/>
    </source>
</evidence>
<dbReference type="GeneID" id="580360"/>
<evidence type="ECO:0000256" key="14">
    <source>
        <dbReference type="ARBA" id="ARBA00083237"/>
    </source>
</evidence>
<dbReference type="GO" id="GO:0005829">
    <property type="term" value="C:cytosol"/>
    <property type="evidence" value="ECO:0007669"/>
    <property type="project" value="UniProtKB-SubCell"/>
</dbReference>
<dbReference type="InterPro" id="IPR000306">
    <property type="entry name" value="Znf_FYVE"/>
</dbReference>
<feature type="region of interest" description="Disordered" evidence="16">
    <location>
        <begin position="749"/>
        <end position="773"/>
    </location>
</feature>
<dbReference type="InterPro" id="IPR011011">
    <property type="entry name" value="Znf_FYVE_PHD"/>
</dbReference>
<dbReference type="AlphaFoldDB" id="A0A7M7REX6"/>
<keyword evidence="8" id="KW-0967">Endosome</keyword>
<dbReference type="SUPFAM" id="SSF57903">
    <property type="entry name" value="FYVE/PHD zinc finger"/>
    <property type="match status" value="1"/>
</dbReference>
<keyword evidence="12" id="KW-0472">Membrane</keyword>
<dbReference type="Proteomes" id="UP000007110">
    <property type="component" value="Unassembled WGS sequence"/>
</dbReference>
<evidence type="ECO:0000256" key="5">
    <source>
        <dbReference type="ARBA" id="ARBA00022490"/>
    </source>
</evidence>
<comment type="function">
    <text evidence="13">Negative regulator of epidermal growth factor receptor (EGFR) signaling. Acts by promoting EGFR degradation in endosomes when not monoubiquitinated.</text>
</comment>
<feature type="compositionally biased region" description="Polar residues" evidence="16">
    <location>
        <begin position="448"/>
        <end position="457"/>
    </location>
</feature>
<feature type="compositionally biased region" description="Basic residues" evidence="16">
    <location>
        <begin position="911"/>
        <end position="924"/>
    </location>
</feature>
<evidence type="ECO:0000256" key="11">
    <source>
        <dbReference type="ARBA" id="ARBA00022843"/>
    </source>
</evidence>
<comment type="subcellular location">
    <subcellularLocation>
        <location evidence="2">Cytoplasm</location>
        <location evidence="2">Cytosol</location>
    </subcellularLocation>
    <subcellularLocation>
        <location evidence="1">Early endosome membrane</location>
    </subcellularLocation>
</comment>
<name>A0A7M7REX6_STRPU</name>
<feature type="region of interest" description="Disordered" evidence="16">
    <location>
        <begin position="527"/>
        <end position="551"/>
    </location>
</feature>
<protein>
    <recommendedName>
        <fullName evidence="4">Lateral signaling target protein 2 homolog</fullName>
    </recommendedName>
    <alternativeName>
        <fullName evidence="14">Zinc finger FYVE domain-containing protein 28</fullName>
    </alternativeName>
</protein>
<dbReference type="Gene3D" id="3.30.40.10">
    <property type="entry name" value="Zinc/RING finger domain, C3HC4 (zinc finger)"/>
    <property type="match status" value="1"/>
</dbReference>